<dbReference type="InterPro" id="IPR029063">
    <property type="entry name" value="SAM-dependent_MTases_sf"/>
</dbReference>
<dbReference type="PANTHER" id="PTHR43591">
    <property type="entry name" value="METHYLTRANSFERASE"/>
    <property type="match status" value="1"/>
</dbReference>
<dbReference type="PROSITE" id="PS01184">
    <property type="entry name" value="UBIE_2"/>
    <property type="match status" value="1"/>
</dbReference>
<dbReference type="GO" id="GO:0006744">
    <property type="term" value="P:ubiquinone biosynthetic process"/>
    <property type="evidence" value="ECO:0007669"/>
    <property type="project" value="UniProtKB-KW"/>
</dbReference>
<accession>C7RS88</accession>
<organism evidence="6">
    <name type="scientific">Accumulibacter regalis</name>
    <dbReference type="NCBI Taxonomy" id="522306"/>
    <lineage>
        <taxon>Bacteria</taxon>
        <taxon>Pseudomonadati</taxon>
        <taxon>Pseudomonadota</taxon>
        <taxon>Betaproteobacteria</taxon>
        <taxon>Candidatus Accumulibacter</taxon>
    </lineage>
</organism>
<reference evidence="6" key="2">
    <citation type="submission" date="2009-09" db="EMBL/GenBank/DDBJ databases">
        <title>Complete sequence of chromosome of Candidatus Accumulibacter phosphatis clade IIA str. UW-1.</title>
        <authorList>
            <consortium name="US DOE Joint Genome Institute"/>
            <person name="Martin H.G."/>
            <person name="Ivanova N."/>
            <person name="Kunin V."/>
            <person name="Warnecke F."/>
            <person name="Barry K."/>
            <person name="He S."/>
            <person name="Salamov A."/>
            <person name="Szeto E."/>
            <person name="Dalin E."/>
            <person name="Pangilinan J.L."/>
            <person name="Lapidus A."/>
            <person name="Lowry S."/>
            <person name="Kyrpides N.C."/>
            <person name="McMahon K.D."/>
            <person name="Hugenholtz P."/>
        </authorList>
    </citation>
    <scope>NUCLEOTIDE SEQUENCE [LARGE SCALE GENOMIC DNA]</scope>
    <source>
        <strain evidence="6">UW-1</strain>
    </source>
</reference>
<evidence type="ECO:0000256" key="5">
    <source>
        <dbReference type="ARBA" id="ARBA00022691"/>
    </source>
</evidence>
<dbReference type="GO" id="GO:0032259">
    <property type="term" value="P:methylation"/>
    <property type="evidence" value="ECO:0007669"/>
    <property type="project" value="UniProtKB-KW"/>
</dbReference>
<dbReference type="OrthoDB" id="529208at2"/>
<dbReference type="PANTHER" id="PTHR43591:SF97">
    <property type="entry name" value="CLASS I SAM-DEPENDENT METHYLTRANSFERASE"/>
    <property type="match status" value="1"/>
</dbReference>
<dbReference type="Pfam" id="PF01209">
    <property type="entry name" value="Ubie_methyltran"/>
    <property type="match status" value="1"/>
</dbReference>
<dbReference type="KEGG" id="app:CAP2UW1_1274"/>
<proteinExistence type="predicted"/>
<keyword evidence="4" id="KW-0831">Ubiquinone biosynthesis</keyword>
<dbReference type="AlphaFoldDB" id="C7RS88"/>
<evidence type="ECO:0000256" key="2">
    <source>
        <dbReference type="ARBA" id="ARBA00022603"/>
    </source>
</evidence>
<keyword evidence="1" id="KW-0474">Menaquinone biosynthesis</keyword>
<evidence type="ECO:0000256" key="3">
    <source>
        <dbReference type="ARBA" id="ARBA00022679"/>
    </source>
</evidence>
<gene>
    <name evidence="6" type="ordered locus">CAP2UW1_1274</name>
</gene>
<keyword evidence="5" id="KW-0949">S-adenosyl-L-methionine</keyword>
<dbReference type="SUPFAM" id="SSF53335">
    <property type="entry name" value="S-adenosyl-L-methionine-dependent methyltransferases"/>
    <property type="match status" value="1"/>
</dbReference>
<dbReference type="GO" id="GO:0008168">
    <property type="term" value="F:methyltransferase activity"/>
    <property type="evidence" value="ECO:0007669"/>
    <property type="project" value="UniProtKB-KW"/>
</dbReference>
<evidence type="ECO:0000313" key="6">
    <source>
        <dbReference type="EMBL" id="ACV34601.1"/>
    </source>
</evidence>
<sequence length="258" mass="28141">MSDAERLPPEDSAVVRVPHPPLTQYYADEHGRRDWVRAIFDRSAVDYDRIERLMALGSGSWYRRQALLRAGLAPGMRVVDVGVGTGLVACEAVRVVGAGSLVIGVDPSPGMLSSARVPAGVTLCEGRAEALPLPDACADFVSMGYALRHVGDLSAAFSEFRRVLRPGGIACVLEITYPENRSHALLLKAYMRGVIPALSWLIARHGDTPKLMRYYWDTIETCVPPAQVMATLAHAGLEDARRHVEAGIFSEYCSRRPA</sequence>
<dbReference type="Gene3D" id="3.40.50.150">
    <property type="entry name" value="Vaccinia Virus protein VP39"/>
    <property type="match status" value="1"/>
</dbReference>
<dbReference type="PROSITE" id="PS51608">
    <property type="entry name" value="SAM_MT_UBIE"/>
    <property type="match status" value="1"/>
</dbReference>
<keyword evidence="3 6" id="KW-0808">Transferase</keyword>
<dbReference type="GO" id="GO:0009234">
    <property type="term" value="P:menaquinone biosynthetic process"/>
    <property type="evidence" value="ECO:0007669"/>
    <property type="project" value="UniProtKB-KW"/>
</dbReference>
<dbReference type="EMBL" id="CP001715">
    <property type="protein sequence ID" value="ACV34601.1"/>
    <property type="molecule type" value="Genomic_DNA"/>
</dbReference>
<evidence type="ECO:0000256" key="1">
    <source>
        <dbReference type="ARBA" id="ARBA00022428"/>
    </source>
</evidence>
<dbReference type="eggNOG" id="COG2226">
    <property type="taxonomic scope" value="Bacteria"/>
</dbReference>
<name>C7RS88_ACCRE</name>
<dbReference type="CDD" id="cd02440">
    <property type="entry name" value="AdoMet_MTases"/>
    <property type="match status" value="1"/>
</dbReference>
<dbReference type="InterPro" id="IPR004033">
    <property type="entry name" value="UbiE/COQ5_MeTrFase"/>
</dbReference>
<dbReference type="STRING" id="522306.CAP2UW1_1274"/>
<dbReference type="HOGENOM" id="CLU_037990_0_0_4"/>
<evidence type="ECO:0000256" key="4">
    <source>
        <dbReference type="ARBA" id="ARBA00022688"/>
    </source>
</evidence>
<reference evidence="6" key="1">
    <citation type="submission" date="2009-08" db="EMBL/GenBank/DDBJ databases">
        <authorList>
            <consortium name="US DOE Joint Genome Institute"/>
            <person name="Lucas S."/>
            <person name="Copeland A."/>
            <person name="Lapidus A."/>
            <person name="Glavina del Rio T."/>
            <person name="Dalin E."/>
            <person name="Tice H."/>
            <person name="Bruce D."/>
            <person name="Barry K."/>
            <person name="Pitluck S."/>
            <person name="Lowry S."/>
            <person name="Larimer F."/>
            <person name="Land M."/>
            <person name="Hauser L."/>
            <person name="Kyrpides N."/>
            <person name="Ivanova N."/>
            <person name="McMahon K.D."/>
            <person name="Hugenholtz P."/>
        </authorList>
    </citation>
    <scope>NUCLEOTIDE SEQUENCE</scope>
    <source>
        <strain evidence="6">UW-1</strain>
    </source>
</reference>
<keyword evidence="2 6" id="KW-0489">Methyltransferase</keyword>
<protein>
    <submittedName>
        <fullName evidence="6">Methyltransferase type 11</fullName>
    </submittedName>
</protein>
<dbReference type="InterPro" id="IPR023576">
    <property type="entry name" value="UbiE/COQ5_MeTrFase_CS"/>
</dbReference>